<dbReference type="Proteomes" id="UP001080333">
    <property type="component" value="Unassembled WGS sequence"/>
</dbReference>
<evidence type="ECO:0000313" key="3">
    <source>
        <dbReference type="EMBL" id="MDM7647245.1"/>
    </source>
</evidence>
<dbReference type="EMBL" id="QVOQ01000017">
    <property type="protein sequence ID" value="MCX7579363.1"/>
    <property type="molecule type" value="Genomic_DNA"/>
</dbReference>
<evidence type="ECO:0000313" key="2">
    <source>
        <dbReference type="EMBL" id="MCX7579363.1"/>
    </source>
</evidence>
<reference evidence="2" key="1">
    <citation type="submission" date="2018-08" db="EMBL/GenBank/DDBJ databases">
        <title>Draft genome sequences of Leuconostoc spp. and Weissella spp. with biocontrol potential.</title>
        <authorList>
            <person name="Lo R."/>
            <person name="Ho V.T.T."/>
            <person name="Turner M.S."/>
        </authorList>
    </citation>
    <scope>NUCLEOTIDE SEQUENCE</scope>
    <source>
        <strain evidence="2">156</strain>
    </source>
</reference>
<keyword evidence="1" id="KW-0812">Transmembrane</keyword>
<feature type="transmembrane region" description="Helical" evidence="1">
    <location>
        <begin position="406"/>
        <end position="426"/>
    </location>
</feature>
<feature type="transmembrane region" description="Helical" evidence="1">
    <location>
        <begin position="699"/>
        <end position="720"/>
    </location>
</feature>
<dbReference type="Proteomes" id="UP001242903">
    <property type="component" value="Unassembled WGS sequence"/>
</dbReference>
<evidence type="ECO:0000313" key="5">
    <source>
        <dbReference type="Proteomes" id="UP001242903"/>
    </source>
</evidence>
<feature type="transmembrane region" description="Helical" evidence="1">
    <location>
        <begin position="179"/>
        <end position="210"/>
    </location>
</feature>
<evidence type="ECO:0000313" key="4">
    <source>
        <dbReference type="Proteomes" id="UP001080333"/>
    </source>
</evidence>
<reference evidence="3 5" key="2">
    <citation type="submission" date="2023-06" db="EMBL/GenBank/DDBJ databases">
        <title>Draft Genome Sequences of lactic acid bacteria strains isolated from fermented milk products.</title>
        <authorList>
            <person name="Elcheninov A.G."/>
            <person name="Klyukina A."/>
            <person name="Zayulina K.S."/>
            <person name="Gavirova L.A."/>
            <person name="Shcherbakova P.A."/>
            <person name="Shestakov A.I."/>
            <person name="Kublanov I.V."/>
            <person name="Kochetkova T.V."/>
        </authorList>
    </citation>
    <scope>NUCLEOTIDE SEQUENCE [LARGE SCALE GENOMIC DNA]</scope>
    <source>
        <strain evidence="3 5">TOM.81</strain>
    </source>
</reference>
<feature type="transmembrane region" description="Helical" evidence="1">
    <location>
        <begin position="324"/>
        <end position="342"/>
    </location>
</feature>
<feature type="transmembrane region" description="Helical" evidence="1">
    <location>
        <begin position="433"/>
        <end position="449"/>
    </location>
</feature>
<proteinExistence type="predicted"/>
<gene>
    <name evidence="2" type="ORF">D0502_08225</name>
    <name evidence="3" type="ORF">QUE93_09485</name>
</gene>
<evidence type="ECO:0000256" key="1">
    <source>
        <dbReference type="SAM" id="Phobius"/>
    </source>
</evidence>
<dbReference type="AlphaFoldDB" id="A0A9X3EEN4"/>
<feature type="transmembrane region" description="Helical" evidence="1">
    <location>
        <begin position="85"/>
        <end position="114"/>
    </location>
</feature>
<protein>
    <recommendedName>
        <fullName evidence="6">YfhO family protein</fullName>
    </recommendedName>
</protein>
<accession>A0A9X3EEN4</accession>
<evidence type="ECO:0008006" key="6">
    <source>
        <dbReference type="Google" id="ProtNLM"/>
    </source>
</evidence>
<keyword evidence="5" id="KW-1185">Reference proteome</keyword>
<feature type="transmembrane region" description="Helical" evidence="1">
    <location>
        <begin position="354"/>
        <end position="370"/>
    </location>
</feature>
<dbReference type="GeneID" id="97230777"/>
<feature type="transmembrane region" description="Helical" evidence="1">
    <location>
        <begin position="134"/>
        <end position="167"/>
    </location>
</feature>
<feature type="transmembrane region" description="Helical" evidence="1">
    <location>
        <begin position="382"/>
        <end position="400"/>
    </location>
</feature>
<sequence length="727" mass="82250">MQKSNRINHFIGILIVTLIVLITAVIPLFFNEHYYFIDDTQNGAIGQWFELGKSLVHGKFPILNLSAQSAGNYIMEGQWGVVNPLTWVVAIFVYLTPNFLISATIIKIFFLLLLGVGTFELTRTFTKDVKLQILAGAILPTVAFTAYIDASSWVTGLIVFALLPWFWWSFRMFLKYQKAYIFVVFVVGYSLIATGYVYGTIYVVSILVGSFIQNLLEKNWSVFLRVTLISIVLAGVTFAIYLPGILTSAAGITARDSGLSNNDFMSPNMSSLFNSFIPNALGDVTNYWGGDIWGAPVLYISWILPIVAFIDFKRNPFTNIKNSFTGELIAMAVVSIFLTFAPSEMGPIRFPIRNYSYVGFTVIILIIFLLSKGKIKFNKTRIILSGTIILFGVYLSWSQVPGNGLSFLKYGIFIFLLINMLVFVAVKRSERRMLFVALIVMGQIFITIQQHKQLSVSTMGDQQSLQTYTAVKKTTSVFGKNPGNVWIAGSMNPSSSWKYTLYSNYWYIGSIKTGAVYTPIGYAKYNTDLKRQWAQGTFAIQSVDRLFTVDKTTHMRIVDLLSIDTIQIIKSGDKQDIKDYNRITKTTPTGWHLYKKESQYVIWKKDKITKKVGSVVWHSNNISVRQVVNTSRTIKLKIEKLRGKSGKVVLSRLSWPGYEIKNSGAKSRISTPLRGYLLKTIINKNDVGKTITIHFTPPFFNIGIMLIFIDIVIITVWTIFSFRRKFM</sequence>
<keyword evidence="1" id="KW-0472">Membrane</keyword>
<feature type="transmembrane region" description="Helical" evidence="1">
    <location>
        <begin position="222"/>
        <end position="242"/>
    </location>
</feature>
<dbReference type="EMBL" id="JAUCAQ010000024">
    <property type="protein sequence ID" value="MDM7647245.1"/>
    <property type="molecule type" value="Genomic_DNA"/>
</dbReference>
<dbReference type="RefSeq" id="WP_114666798.1">
    <property type="nucleotide sequence ID" value="NZ_BMBR01000007.1"/>
</dbReference>
<name>A0A9X3EEN4_9LACO</name>
<comment type="caution">
    <text evidence="2">The sequence shown here is derived from an EMBL/GenBank/DDBJ whole genome shotgun (WGS) entry which is preliminary data.</text>
</comment>
<keyword evidence="1" id="KW-1133">Transmembrane helix</keyword>
<feature type="transmembrane region" description="Helical" evidence="1">
    <location>
        <begin position="7"/>
        <end position="30"/>
    </location>
</feature>
<organism evidence="2 4">
    <name type="scientific">Leuconostoc falkenbergense</name>
    <dbReference type="NCBI Taxonomy" id="2766470"/>
    <lineage>
        <taxon>Bacteria</taxon>
        <taxon>Bacillati</taxon>
        <taxon>Bacillota</taxon>
        <taxon>Bacilli</taxon>
        <taxon>Lactobacillales</taxon>
        <taxon>Lactobacillaceae</taxon>
        <taxon>Leuconostoc</taxon>
    </lineage>
</organism>